<dbReference type="EMBL" id="BOQP01000040">
    <property type="protein sequence ID" value="GIM79927.1"/>
    <property type="molecule type" value="Genomic_DNA"/>
</dbReference>
<sequence length="122" mass="13584">MGMQRFGVRTFWAQRRVCRRLGVPSLRPGPGTITGVALGRATELEPLNAIRHLPVGQSNGWYVWRGGQIPQDDDEFFSPVHIEHAKDHFPGLLPYLALPPGFGVILAPGYEDVWQDQGLLDP</sequence>
<dbReference type="Proteomes" id="UP000680865">
    <property type="component" value="Unassembled WGS sequence"/>
</dbReference>
<keyword evidence="3" id="KW-1185">Reference proteome</keyword>
<evidence type="ECO:0000313" key="2">
    <source>
        <dbReference type="EMBL" id="GIM79927.1"/>
    </source>
</evidence>
<comment type="caution">
    <text evidence="2">The sequence shown here is derived from an EMBL/GenBank/DDBJ whole genome shotgun (WGS) entry which is preliminary data.</text>
</comment>
<dbReference type="InterPro" id="IPR056509">
    <property type="entry name" value="Imm33-like"/>
</dbReference>
<dbReference type="AlphaFoldDB" id="A0A919SWS9"/>
<reference evidence="2" key="1">
    <citation type="submission" date="2021-03" db="EMBL/GenBank/DDBJ databases">
        <title>Whole genome shotgun sequence of Actinoplanes consettensis NBRC 14913.</title>
        <authorList>
            <person name="Komaki H."/>
            <person name="Tamura T."/>
        </authorList>
    </citation>
    <scope>NUCLEOTIDE SEQUENCE</scope>
    <source>
        <strain evidence="2">NBRC 14913</strain>
    </source>
</reference>
<dbReference type="Pfam" id="PF24719">
    <property type="entry name" value="Imm33-like"/>
    <property type="match status" value="1"/>
</dbReference>
<feature type="domain" description="Imm33-like" evidence="1">
    <location>
        <begin position="14"/>
        <end position="116"/>
    </location>
</feature>
<organism evidence="2 3">
    <name type="scientific">Winogradskya consettensis</name>
    <dbReference type="NCBI Taxonomy" id="113560"/>
    <lineage>
        <taxon>Bacteria</taxon>
        <taxon>Bacillati</taxon>
        <taxon>Actinomycetota</taxon>
        <taxon>Actinomycetes</taxon>
        <taxon>Micromonosporales</taxon>
        <taxon>Micromonosporaceae</taxon>
        <taxon>Winogradskya</taxon>
    </lineage>
</organism>
<accession>A0A919SWS9</accession>
<protein>
    <recommendedName>
        <fullName evidence="1">Imm33-like domain-containing protein</fullName>
    </recommendedName>
</protein>
<proteinExistence type="predicted"/>
<evidence type="ECO:0000313" key="3">
    <source>
        <dbReference type="Proteomes" id="UP000680865"/>
    </source>
</evidence>
<gene>
    <name evidence="2" type="ORF">Aco04nite_68030</name>
</gene>
<name>A0A919SWS9_9ACTN</name>
<evidence type="ECO:0000259" key="1">
    <source>
        <dbReference type="Pfam" id="PF24719"/>
    </source>
</evidence>